<name>A0AB73B467_CORFL</name>
<proteinExistence type="predicted"/>
<gene>
    <name evidence="1" type="ORF">CFL01nite_01630</name>
</gene>
<sequence>MTGKAGVPRVRVSDVDIGGGISHAQAHGEGLQRGIRVVQLRIYSVGKDILLMAGRARAVNGDINELPHKTRQLCDMYSGAAIDLWRVFLGKDSGSHRYLEYGVPGMRAGTVNGGRGSNFFTANFPKQ</sequence>
<comment type="caution">
    <text evidence="1">The sequence shown here is derived from an EMBL/GenBank/DDBJ whole genome shotgun (WGS) entry which is preliminary data.</text>
</comment>
<protein>
    <submittedName>
        <fullName evidence="1">Uncharacterized protein</fullName>
    </submittedName>
</protein>
<dbReference type="AlphaFoldDB" id="A0AB73B467"/>
<dbReference type="EMBL" id="BJNB01000001">
    <property type="protein sequence ID" value="GEB96668.1"/>
    <property type="molecule type" value="Genomic_DNA"/>
</dbReference>
<evidence type="ECO:0000313" key="1">
    <source>
        <dbReference type="EMBL" id="GEB96668.1"/>
    </source>
</evidence>
<organism evidence="1 2">
    <name type="scientific">Corynebacterium flavescens</name>
    <dbReference type="NCBI Taxonomy" id="28028"/>
    <lineage>
        <taxon>Bacteria</taxon>
        <taxon>Bacillati</taxon>
        <taxon>Actinomycetota</taxon>
        <taxon>Actinomycetes</taxon>
        <taxon>Mycobacteriales</taxon>
        <taxon>Corynebacteriaceae</taxon>
        <taxon>Corynebacterium</taxon>
    </lineage>
</organism>
<dbReference type="Proteomes" id="UP000315353">
    <property type="component" value="Unassembled WGS sequence"/>
</dbReference>
<accession>A0AB73B467</accession>
<evidence type="ECO:0000313" key="2">
    <source>
        <dbReference type="Proteomes" id="UP000315353"/>
    </source>
</evidence>
<reference evidence="1 2" key="1">
    <citation type="submission" date="2019-06" db="EMBL/GenBank/DDBJ databases">
        <title>Whole genome shotgun sequence of Corynebacterium flavescens NBRC 14136.</title>
        <authorList>
            <person name="Hosoyama A."/>
            <person name="Uohara A."/>
            <person name="Ohji S."/>
            <person name="Ichikawa N."/>
        </authorList>
    </citation>
    <scope>NUCLEOTIDE SEQUENCE [LARGE SCALE GENOMIC DNA]</scope>
    <source>
        <strain evidence="1 2">NBRC 14136</strain>
    </source>
</reference>